<keyword evidence="4" id="KW-0539">Nucleus</keyword>
<dbReference type="PANTHER" id="PTHR31454">
    <property type="entry name" value="ACTIVE REGULATOR OF SIRT1"/>
    <property type="match status" value="1"/>
</dbReference>
<evidence type="ECO:0000256" key="2">
    <source>
        <dbReference type="ARBA" id="ARBA00007318"/>
    </source>
</evidence>
<evidence type="ECO:0000256" key="6">
    <source>
        <dbReference type="SAM" id="MobiDB-lite"/>
    </source>
</evidence>
<feature type="region of interest" description="Disordered" evidence="6">
    <location>
        <begin position="111"/>
        <end position="136"/>
    </location>
</feature>
<accession>A0ABN9L769</accession>
<evidence type="ECO:0000256" key="3">
    <source>
        <dbReference type="ARBA" id="ARBA00016855"/>
    </source>
</evidence>
<evidence type="ECO:0000313" key="8">
    <source>
        <dbReference type="Proteomes" id="UP001176940"/>
    </source>
</evidence>
<evidence type="ECO:0000256" key="5">
    <source>
        <dbReference type="ARBA" id="ARBA00032748"/>
    </source>
</evidence>
<evidence type="ECO:0000256" key="1">
    <source>
        <dbReference type="ARBA" id="ARBA00004604"/>
    </source>
</evidence>
<comment type="subcellular location">
    <subcellularLocation>
        <location evidence="1">Nucleus</location>
        <location evidence="1">Nucleolus</location>
    </subcellularLocation>
</comment>
<reference evidence="7" key="1">
    <citation type="submission" date="2023-07" db="EMBL/GenBank/DDBJ databases">
        <authorList>
            <person name="Stuckert A."/>
        </authorList>
    </citation>
    <scope>NUCLEOTIDE SEQUENCE</scope>
</reference>
<dbReference type="InterPro" id="IPR023262">
    <property type="entry name" value="AROS"/>
</dbReference>
<dbReference type="EMBL" id="CAUEEQ010011059">
    <property type="protein sequence ID" value="CAJ0934914.1"/>
    <property type="molecule type" value="Genomic_DNA"/>
</dbReference>
<evidence type="ECO:0000256" key="4">
    <source>
        <dbReference type="ARBA" id="ARBA00023242"/>
    </source>
</evidence>
<name>A0ABN9L769_9NEOB</name>
<feature type="region of interest" description="Disordered" evidence="6">
    <location>
        <begin position="17"/>
        <end position="68"/>
    </location>
</feature>
<dbReference type="Proteomes" id="UP001176940">
    <property type="component" value="Unassembled WGS sequence"/>
</dbReference>
<feature type="compositionally biased region" description="Basic and acidic residues" evidence="6">
    <location>
        <begin position="120"/>
        <end position="130"/>
    </location>
</feature>
<protein>
    <recommendedName>
        <fullName evidence="3">Active regulator of SIRT1</fullName>
    </recommendedName>
    <alternativeName>
        <fullName evidence="5">40S ribosomal protein S19-binding protein 1</fullName>
    </alternativeName>
</protein>
<sequence>MSAAIIRKGLELLASDSTDNNMSSFKRKRGGKNQPTTLSSHKIGMKKQRKRLKQQGVPQNQRASAKDRVIKSAVEEYKKRTAQDYLAQNLEYMLGSQAVAKKVSCSKILTQHSGRKARDRHGEEEKRVQEKSMFTDQDFKKFQKEYFGTKS</sequence>
<organism evidence="7 8">
    <name type="scientific">Ranitomeya imitator</name>
    <name type="common">mimic poison frog</name>
    <dbReference type="NCBI Taxonomy" id="111125"/>
    <lineage>
        <taxon>Eukaryota</taxon>
        <taxon>Metazoa</taxon>
        <taxon>Chordata</taxon>
        <taxon>Craniata</taxon>
        <taxon>Vertebrata</taxon>
        <taxon>Euteleostomi</taxon>
        <taxon>Amphibia</taxon>
        <taxon>Batrachia</taxon>
        <taxon>Anura</taxon>
        <taxon>Neobatrachia</taxon>
        <taxon>Hyloidea</taxon>
        <taxon>Dendrobatidae</taxon>
        <taxon>Dendrobatinae</taxon>
        <taxon>Ranitomeya</taxon>
    </lineage>
</organism>
<dbReference type="PRINTS" id="PR02029">
    <property type="entry name" value="ACTREGSIRT1"/>
</dbReference>
<evidence type="ECO:0000313" key="7">
    <source>
        <dbReference type="EMBL" id="CAJ0934914.1"/>
    </source>
</evidence>
<feature type="compositionally biased region" description="Basic residues" evidence="6">
    <location>
        <begin position="43"/>
        <end position="53"/>
    </location>
</feature>
<comment type="similarity">
    <text evidence="2">Belongs to the AROS family.</text>
</comment>
<keyword evidence="8" id="KW-1185">Reference proteome</keyword>
<dbReference type="Pfam" id="PF15684">
    <property type="entry name" value="AROS"/>
    <property type="match status" value="1"/>
</dbReference>
<dbReference type="PANTHER" id="PTHR31454:SF2">
    <property type="entry name" value="ACTIVE REGULATOR OF SIRT1"/>
    <property type="match status" value="1"/>
</dbReference>
<proteinExistence type="inferred from homology"/>
<comment type="caution">
    <text evidence="7">The sequence shown here is derived from an EMBL/GenBank/DDBJ whole genome shotgun (WGS) entry which is preliminary data.</text>
</comment>
<gene>
    <name evidence="7" type="ORF">RIMI_LOCUS6186105</name>
</gene>